<dbReference type="InterPro" id="IPR050238">
    <property type="entry name" value="DNA_Rep/Repair_Clamp_Loader"/>
</dbReference>
<protein>
    <recommendedName>
        <fullName evidence="3">AAA+ ATPase domain-containing protein</fullName>
    </recommendedName>
</protein>
<reference evidence="1" key="1">
    <citation type="submission" date="2022-12" db="EMBL/GenBank/DDBJ databases">
        <title>Draft genome assemblies for two species of Escallonia (Escalloniales).</title>
        <authorList>
            <person name="Chanderbali A."/>
            <person name="Dervinis C."/>
            <person name="Anghel I."/>
            <person name="Soltis D."/>
            <person name="Soltis P."/>
            <person name="Zapata F."/>
        </authorList>
    </citation>
    <scope>NUCLEOTIDE SEQUENCE</scope>
    <source>
        <strain evidence="1">UCBG92.1500</strain>
        <tissue evidence="1">Leaf</tissue>
    </source>
</reference>
<dbReference type="Pfam" id="PF13177">
    <property type="entry name" value="DNA_pol3_delta2"/>
    <property type="match status" value="1"/>
</dbReference>
<sequence>MFGSSQSLSAELADATSVAAKMHVCLEQEVSAKAFPRNNRAGVIIKAVTNAVEKKRIAPLYLFYGPNGTGKTSTAKKNSLALNCRSISHTKPCWSCRGCTRSLYIMELCSGIKIAGFERIKTLLHSTSITWEMPGFKVLIIEDCQLFAVEAWYELLSMVEGSCGSSVVFVLITIDANKVPSVITTRCQKFYFSKLKDKDIRVKLAKIVAHEDIRIKREAMKLIITKSLAENILDQLALLGSTITSSMVQQLVRLSLSLSLSNFEGTVKDMDWKDMI</sequence>
<dbReference type="PANTHER" id="PTHR11669:SF51">
    <property type="entry name" value="AAA+ ATPASE DOMAIN-CONTAINING PROTEIN"/>
    <property type="match status" value="1"/>
</dbReference>
<dbReference type="GO" id="GO:0005663">
    <property type="term" value="C:DNA replication factor C complex"/>
    <property type="evidence" value="ECO:0007669"/>
    <property type="project" value="TreeGrafter"/>
</dbReference>
<accession>A0AA88RS17</accession>
<dbReference type="AlphaFoldDB" id="A0AA88RS17"/>
<gene>
    <name evidence="1" type="ORF">RJ640_020628</name>
</gene>
<organism evidence="1 2">
    <name type="scientific">Escallonia rubra</name>
    <dbReference type="NCBI Taxonomy" id="112253"/>
    <lineage>
        <taxon>Eukaryota</taxon>
        <taxon>Viridiplantae</taxon>
        <taxon>Streptophyta</taxon>
        <taxon>Embryophyta</taxon>
        <taxon>Tracheophyta</taxon>
        <taxon>Spermatophyta</taxon>
        <taxon>Magnoliopsida</taxon>
        <taxon>eudicotyledons</taxon>
        <taxon>Gunneridae</taxon>
        <taxon>Pentapetalae</taxon>
        <taxon>asterids</taxon>
        <taxon>campanulids</taxon>
        <taxon>Escalloniales</taxon>
        <taxon>Escalloniaceae</taxon>
        <taxon>Escallonia</taxon>
    </lineage>
</organism>
<comment type="caution">
    <text evidence="1">The sequence shown here is derived from an EMBL/GenBank/DDBJ whole genome shotgun (WGS) entry which is preliminary data.</text>
</comment>
<dbReference type="PANTHER" id="PTHR11669">
    <property type="entry name" value="REPLICATION FACTOR C / DNA POLYMERASE III GAMMA-TAU SUBUNIT"/>
    <property type="match status" value="1"/>
</dbReference>
<evidence type="ECO:0008006" key="3">
    <source>
        <dbReference type="Google" id="ProtNLM"/>
    </source>
</evidence>
<dbReference type="GO" id="GO:0006261">
    <property type="term" value="P:DNA-templated DNA replication"/>
    <property type="evidence" value="ECO:0007669"/>
    <property type="project" value="TreeGrafter"/>
</dbReference>
<evidence type="ECO:0000313" key="2">
    <source>
        <dbReference type="Proteomes" id="UP001187471"/>
    </source>
</evidence>
<name>A0AA88RS17_9ASTE</name>
<dbReference type="GO" id="GO:0003689">
    <property type="term" value="F:DNA clamp loader activity"/>
    <property type="evidence" value="ECO:0007669"/>
    <property type="project" value="TreeGrafter"/>
</dbReference>
<keyword evidence="2" id="KW-1185">Reference proteome</keyword>
<dbReference type="InterPro" id="IPR027417">
    <property type="entry name" value="P-loop_NTPase"/>
</dbReference>
<dbReference type="SUPFAM" id="SSF52540">
    <property type="entry name" value="P-loop containing nucleoside triphosphate hydrolases"/>
    <property type="match status" value="1"/>
</dbReference>
<dbReference type="Proteomes" id="UP001187471">
    <property type="component" value="Unassembled WGS sequence"/>
</dbReference>
<evidence type="ECO:0000313" key="1">
    <source>
        <dbReference type="EMBL" id="KAK2988146.1"/>
    </source>
</evidence>
<proteinExistence type="predicted"/>
<dbReference type="GO" id="GO:0006281">
    <property type="term" value="P:DNA repair"/>
    <property type="evidence" value="ECO:0007669"/>
    <property type="project" value="TreeGrafter"/>
</dbReference>
<dbReference type="EMBL" id="JAVXUO010000908">
    <property type="protein sequence ID" value="KAK2988146.1"/>
    <property type="molecule type" value="Genomic_DNA"/>
</dbReference>
<dbReference type="Gene3D" id="3.40.50.300">
    <property type="entry name" value="P-loop containing nucleotide triphosphate hydrolases"/>
    <property type="match status" value="1"/>
</dbReference>